<feature type="transmembrane region" description="Helical" evidence="1">
    <location>
        <begin position="144"/>
        <end position="168"/>
    </location>
</feature>
<feature type="transmembrane region" description="Helical" evidence="1">
    <location>
        <begin position="337"/>
        <end position="356"/>
    </location>
</feature>
<gene>
    <name evidence="3" type="ORF">FM037_20945</name>
</gene>
<reference evidence="3 4" key="1">
    <citation type="submission" date="2019-07" db="EMBL/GenBank/DDBJ databases">
        <title>Shewanella sp. YLB-06 whole genomic sequence.</title>
        <authorList>
            <person name="Yu L."/>
        </authorList>
    </citation>
    <scope>NUCLEOTIDE SEQUENCE [LARGE SCALE GENOMIC DNA]</scope>
    <source>
        <strain evidence="3 4">YLB-06</strain>
    </source>
</reference>
<feature type="transmembrane region" description="Helical" evidence="1">
    <location>
        <begin position="445"/>
        <end position="467"/>
    </location>
</feature>
<feature type="domain" description="Nucleoside transporter/FeoB GTPase Gate" evidence="2">
    <location>
        <begin position="154"/>
        <end position="250"/>
    </location>
</feature>
<dbReference type="Pfam" id="PF07670">
    <property type="entry name" value="Gate"/>
    <property type="match status" value="1"/>
</dbReference>
<feature type="transmembrane region" description="Helical" evidence="1">
    <location>
        <begin position="188"/>
        <end position="215"/>
    </location>
</feature>
<keyword evidence="1" id="KW-0472">Membrane</keyword>
<dbReference type="InterPro" id="IPR011642">
    <property type="entry name" value="Gate_dom"/>
</dbReference>
<feature type="transmembrane region" description="Helical" evidence="1">
    <location>
        <begin position="409"/>
        <end position="433"/>
    </location>
</feature>
<keyword evidence="4" id="KW-1185">Reference proteome</keyword>
<feature type="transmembrane region" description="Helical" evidence="1">
    <location>
        <begin position="71"/>
        <end position="91"/>
    </location>
</feature>
<name>A0ABX5X1Q1_9GAMM</name>
<feature type="transmembrane region" description="Helical" evidence="1">
    <location>
        <begin position="376"/>
        <end position="397"/>
    </location>
</feature>
<feature type="transmembrane region" description="Helical" evidence="1">
    <location>
        <begin position="111"/>
        <end position="132"/>
    </location>
</feature>
<evidence type="ECO:0000256" key="1">
    <source>
        <dbReference type="SAM" id="Phobius"/>
    </source>
</evidence>
<keyword evidence="1" id="KW-1133">Transmembrane helix</keyword>
<accession>A0ABX5X1Q1</accession>
<feature type="transmembrane region" description="Helical" evidence="1">
    <location>
        <begin position="227"/>
        <end position="250"/>
    </location>
</feature>
<feature type="transmembrane region" description="Helical" evidence="1">
    <location>
        <begin position="256"/>
        <end position="274"/>
    </location>
</feature>
<protein>
    <submittedName>
        <fullName evidence="3">YjiH family protein</fullName>
    </submittedName>
</protein>
<keyword evidence="1" id="KW-0812">Transmembrane</keyword>
<proteinExistence type="predicted"/>
<sequence>MNNEIGHASKNSESDPLEATAVKNYSTKRLLRFAFPSLVGVLLFLTPFIIDGKFTVIIAYLISSLNAYFKAYMLPISLMLTITSAVLSVIVPMTPLLEKSKNRFIQLFNPGAIWILIRVLGAISIIMIYLNIGPEWIWDRKTGGVMLLDVAPVLLILYFLSAIFLPLLTNYGLMEFIGTLLNKRFKRIFNLPGFAAVDALASWLSASSVGMILTIQQYRTGLYTKREAAMITTNFSVVSIAFAYVMLSFIKLEHLFIQWYISVVITGIICAIIVPKLPPLKKIPNDVFTNAPVTPRDEINIDGNPFKFALRKGIERADCAPSIWTQLKDGIHTASDVAITVFPTLMLIGVGGLALIEYTNVIQFLSIPLIPLLNLLQLPEASLAATAILSGVIEILMPSILGAHIESELTRFVVAGVAINEIIFLSEVAIILIRANIGLNLLNLLAIWCLRLLIALPILTLLGNIFVP</sequence>
<evidence type="ECO:0000313" key="4">
    <source>
        <dbReference type="Proteomes" id="UP000315947"/>
    </source>
</evidence>
<dbReference type="RefSeq" id="WP_144047602.1">
    <property type="nucleotide sequence ID" value="NZ_CP041614.1"/>
</dbReference>
<evidence type="ECO:0000259" key="2">
    <source>
        <dbReference type="Pfam" id="PF07670"/>
    </source>
</evidence>
<dbReference type="EMBL" id="CP041614">
    <property type="protein sequence ID" value="QDO85257.1"/>
    <property type="molecule type" value="Genomic_DNA"/>
</dbReference>
<dbReference type="Proteomes" id="UP000315947">
    <property type="component" value="Chromosome"/>
</dbReference>
<evidence type="ECO:0000313" key="3">
    <source>
        <dbReference type="EMBL" id="QDO85257.1"/>
    </source>
</evidence>
<organism evidence="3 4">
    <name type="scientific">Shewanella psychropiezotolerans</name>
    <dbReference type="NCBI Taxonomy" id="2593655"/>
    <lineage>
        <taxon>Bacteria</taxon>
        <taxon>Pseudomonadati</taxon>
        <taxon>Pseudomonadota</taxon>
        <taxon>Gammaproteobacteria</taxon>
        <taxon>Alteromonadales</taxon>
        <taxon>Shewanellaceae</taxon>
        <taxon>Shewanella</taxon>
    </lineage>
</organism>